<dbReference type="Pfam" id="PF05728">
    <property type="entry name" value="UPF0227"/>
    <property type="match status" value="1"/>
</dbReference>
<dbReference type="OrthoDB" id="9814831at2"/>
<gene>
    <name evidence="1" type="ORF">GNP35_07780</name>
</gene>
<comment type="caution">
    <text evidence="1">The sequence shown here is derived from an EMBL/GenBank/DDBJ whole genome shotgun (WGS) entry which is preliminary data.</text>
</comment>
<dbReference type="SUPFAM" id="SSF53474">
    <property type="entry name" value="alpha/beta-Hydrolases"/>
    <property type="match status" value="1"/>
</dbReference>
<dbReference type="Proteomes" id="UP000439994">
    <property type="component" value="Unassembled WGS sequence"/>
</dbReference>
<dbReference type="RefSeq" id="WP_155695571.1">
    <property type="nucleotide sequence ID" value="NZ_WOCD01000003.1"/>
</dbReference>
<organism evidence="1 2">
    <name type="scientific">Psychrosphaera haliotis</name>
    <dbReference type="NCBI Taxonomy" id="555083"/>
    <lineage>
        <taxon>Bacteria</taxon>
        <taxon>Pseudomonadati</taxon>
        <taxon>Pseudomonadota</taxon>
        <taxon>Gammaproteobacteria</taxon>
        <taxon>Alteromonadales</taxon>
        <taxon>Pseudoalteromonadaceae</taxon>
        <taxon>Psychrosphaera</taxon>
    </lineage>
</organism>
<dbReference type="PANTHER" id="PTHR35602">
    <property type="entry name" value="ESTERASE YQIA-RELATED"/>
    <property type="match status" value="1"/>
</dbReference>
<proteinExistence type="predicted"/>
<dbReference type="InterPro" id="IPR008886">
    <property type="entry name" value="UPF0227/Esterase_YqiA"/>
</dbReference>
<keyword evidence="2" id="KW-1185">Reference proteome</keyword>
<dbReference type="AlphaFoldDB" id="A0A6N8F810"/>
<evidence type="ECO:0000313" key="2">
    <source>
        <dbReference type="Proteomes" id="UP000439994"/>
    </source>
</evidence>
<reference evidence="1 2" key="1">
    <citation type="submission" date="2019-11" db="EMBL/GenBank/DDBJ databases">
        <title>P. haliotis isolates from Z. marina roots.</title>
        <authorList>
            <person name="Cohen M."/>
            <person name="Jospin G."/>
            <person name="Eisen J.A."/>
            <person name="Coil D.A."/>
        </authorList>
    </citation>
    <scope>NUCLEOTIDE SEQUENCE [LARGE SCALE GENOMIC DNA]</scope>
    <source>
        <strain evidence="1 2">UCD-MCMsp1aY</strain>
    </source>
</reference>
<name>A0A6N8F810_9GAMM</name>
<sequence length="193" mass="21954">MASIIYLHGFHSSPLSEKAVQFNQFMKLHHPDIKVYTPQLHVHPQQAISEVETLVESIRQANDSELIGIVGSSLGGFISTYIHNKYNVPAVVINPAVKPFELLEDYVGKQVQPITGEEYLLEPHHMDELKAIYQPALHDSSKVWCLQQEGDEVLDYRQAAEHYQLAKMTLEPGGNHSFIGFKRYLPQIVDFFL</sequence>
<protein>
    <submittedName>
        <fullName evidence="1">Esterase YqiA</fullName>
    </submittedName>
</protein>
<dbReference type="PANTHER" id="PTHR35602:SF3">
    <property type="entry name" value="ESTERASE YQIA"/>
    <property type="match status" value="1"/>
</dbReference>
<accession>A0A6N8F810</accession>
<dbReference type="Gene3D" id="3.40.50.1820">
    <property type="entry name" value="alpha/beta hydrolase"/>
    <property type="match status" value="1"/>
</dbReference>
<evidence type="ECO:0000313" key="1">
    <source>
        <dbReference type="EMBL" id="MUH72388.1"/>
    </source>
</evidence>
<dbReference type="EMBL" id="WOCD01000003">
    <property type="protein sequence ID" value="MUH72388.1"/>
    <property type="molecule type" value="Genomic_DNA"/>
</dbReference>
<dbReference type="InterPro" id="IPR029058">
    <property type="entry name" value="AB_hydrolase_fold"/>
</dbReference>